<dbReference type="FunFam" id="1.10.10.10:FF:000322">
    <property type="entry name" value="Probable disease resistance protein At1g63360"/>
    <property type="match status" value="1"/>
</dbReference>
<dbReference type="Gene3D" id="3.40.50.300">
    <property type="entry name" value="P-loop containing nucleotide triphosphate hydrolases"/>
    <property type="match status" value="2"/>
</dbReference>
<name>A0A6P5H1V9_ANACO</name>
<dbReference type="InterPro" id="IPR003591">
    <property type="entry name" value="Leu-rich_rpt_typical-subtyp"/>
</dbReference>
<feature type="domain" description="Disease resistance protein winged helix" evidence="9">
    <location>
        <begin position="1610"/>
        <end position="1683"/>
    </location>
</feature>
<dbReference type="GO" id="GO:0042742">
    <property type="term" value="P:defense response to bacterium"/>
    <property type="evidence" value="ECO:0007669"/>
    <property type="project" value="UniProtKB-ARBA"/>
</dbReference>
<evidence type="ECO:0000256" key="1">
    <source>
        <dbReference type="ARBA" id="ARBA00008894"/>
    </source>
</evidence>
<feature type="domain" description="Disease resistance R13L4/SHOC-2-like LRR" evidence="10">
    <location>
        <begin position="765"/>
        <end position="1076"/>
    </location>
</feature>
<dbReference type="SUPFAM" id="SSF52540">
    <property type="entry name" value="P-loop containing nucleoside triphosphate hydrolases"/>
    <property type="match status" value="2"/>
</dbReference>
<dbReference type="Gene3D" id="3.80.10.10">
    <property type="entry name" value="Ribonuclease Inhibitor"/>
    <property type="match status" value="2"/>
</dbReference>
<keyword evidence="2" id="KW-0433">Leucine-rich repeat</keyword>
<dbReference type="Gene3D" id="1.10.10.10">
    <property type="entry name" value="Winged helix-like DNA-binding domain superfamily/Winged helix DNA-binding domain"/>
    <property type="match status" value="2"/>
</dbReference>
<evidence type="ECO:0000259" key="8">
    <source>
        <dbReference type="Pfam" id="PF18052"/>
    </source>
</evidence>
<reference evidence="11" key="1">
    <citation type="journal article" date="2015" name="Nat. Genet.">
        <title>The pineapple genome and the evolution of CAM photosynthesis.</title>
        <authorList>
            <person name="Ming R."/>
            <person name="VanBuren R."/>
            <person name="Wai C.M."/>
            <person name="Tang H."/>
            <person name="Schatz M.C."/>
            <person name="Bowers J.E."/>
            <person name="Lyons E."/>
            <person name="Wang M.L."/>
            <person name="Chen J."/>
            <person name="Biggers E."/>
            <person name="Zhang J."/>
            <person name="Huang L."/>
            <person name="Zhang L."/>
            <person name="Miao W."/>
            <person name="Zhang J."/>
            <person name="Ye Z."/>
            <person name="Miao C."/>
            <person name="Lin Z."/>
            <person name="Wang H."/>
            <person name="Zhou H."/>
            <person name="Yim W.C."/>
            <person name="Priest H.D."/>
            <person name="Zheng C."/>
            <person name="Woodhouse M."/>
            <person name="Edger P.P."/>
            <person name="Guyot R."/>
            <person name="Guo H.B."/>
            <person name="Guo H."/>
            <person name="Zheng G."/>
            <person name="Singh R."/>
            <person name="Sharma A."/>
            <person name="Min X."/>
            <person name="Zheng Y."/>
            <person name="Lee H."/>
            <person name="Gurtowski J."/>
            <person name="Sedlazeck F.J."/>
            <person name="Harkess A."/>
            <person name="McKain M.R."/>
            <person name="Liao Z."/>
            <person name="Fang J."/>
            <person name="Liu J."/>
            <person name="Zhang X."/>
            <person name="Zhang Q."/>
            <person name="Hu W."/>
            <person name="Qin Y."/>
            <person name="Wang K."/>
            <person name="Chen L.Y."/>
            <person name="Shirley N."/>
            <person name="Lin Y.R."/>
            <person name="Liu L.Y."/>
            <person name="Hernandez A.G."/>
            <person name="Wright C.L."/>
            <person name="Bulone V."/>
            <person name="Tuskan G.A."/>
            <person name="Heath K."/>
            <person name="Zee F."/>
            <person name="Moore P.H."/>
            <person name="Sunkar R."/>
            <person name="Leebens-Mack J.H."/>
            <person name="Mockler T."/>
            <person name="Bennetzen J.L."/>
            <person name="Freeling M."/>
            <person name="Sankoff D."/>
            <person name="Paterson A.H."/>
            <person name="Zhu X."/>
            <person name="Yang X."/>
            <person name="Smith J.A."/>
            <person name="Cushman J.C."/>
            <person name="Paull R.E."/>
            <person name="Yu Q."/>
        </authorList>
    </citation>
    <scope>NUCLEOTIDE SEQUENCE [LARGE SCALE GENOMIC DNA]</scope>
    <source>
        <strain evidence="11">cv. F153</strain>
    </source>
</reference>
<dbReference type="InterPro" id="IPR044974">
    <property type="entry name" value="Disease_R_plants"/>
</dbReference>
<dbReference type="InterPro" id="IPR041118">
    <property type="entry name" value="Rx_N"/>
</dbReference>
<dbReference type="RefSeq" id="XP_020114019.1">
    <property type="nucleotide sequence ID" value="XM_020258430.1"/>
</dbReference>
<evidence type="ECO:0000256" key="6">
    <source>
        <dbReference type="SAM" id="MobiDB-lite"/>
    </source>
</evidence>
<dbReference type="GO" id="GO:0009626">
    <property type="term" value="P:plant-type hypersensitive response"/>
    <property type="evidence" value="ECO:0007669"/>
    <property type="project" value="UniProtKB-ARBA"/>
</dbReference>
<feature type="region of interest" description="Disordered" evidence="6">
    <location>
        <begin position="2196"/>
        <end position="2219"/>
    </location>
</feature>
<evidence type="ECO:0000256" key="4">
    <source>
        <dbReference type="ARBA" id="ARBA00022741"/>
    </source>
</evidence>
<dbReference type="InterPro" id="IPR032675">
    <property type="entry name" value="LRR_dom_sf"/>
</dbReference>
<proteinExistence type="inferred from homology"/>
<dbReference type="InterPro" id="IPR027417">
    <property type="entry name" value="P-loop_NTPase"/>
</dbReference>
<evidence type="ECO:0000256" key="2">
    <source>
        <dbReference type="ARBA" id="ARBA00022614"/>
    </source>
</evidence>
<sequence>MAGTSEPAAVSGKDQLQKLLDQEDTILRRVFNANIADVKSLLEGINRLIRDTNGGDDTYNLKASLRELREIAYDTEDLLDELMFFSGKYSRQGTTGFLSGAVQFVKYLSARCRVFMQVREMRARLRAIDQRNLTVTNFSDREKPANLTRYRLDEHQLAPLFFEEADFVGTDEPKKDMIQLLMAGEVTLKVISVVGMPGSGKTTLLRSVFNHENVRGSFEYHAWIIVTPEYSIKELLRSTLNQIFEERQEPMPASTNIMSEFQLVEMISRCLRNRRYIFVFDDVWSSGFWEYFKYALPDNNCGSRIVVASRSAEVVSAFKVSSDNSGSEAKKGLDSDSKDVHHYYLSPLPRNYAWSLFCKKAFQSESCPPELEYLSWKIIEKCSGLPLVIVAIGGLLSTKGRNVEAWKGMLESLDWEKDECPPFMHVMRLEKSKGPEGVHVMETEVAKSSNIENAIGVENGKSREIERVRGVEKDKSRETEYVMGLEKGKSPEIEHVRGTERAKSPKTEHAMAVDRAKSFEMKHVMGADRAKSSKIEHVMGADRAKSSKIEHVMVMNSSKIPEIEHVMGREKYRISEIQHARGTEKVIDRKVEHVTGVERAKSPKLEHVMRILSISYKDLPYNLKSCFLYFNMFPKNYSIKRVTLIRLWIAEGFARSEEGKTLEEVAVGYLNELMQRGMVQVSESYDYGRVRTCRIHNLFRDIIILKSEEENFGSSLTREVKKIEGTVRRLSIFEANDDLLQNTRASYLRAVLFFGSNAIGFPSMLDVFCRFKLLRILDLEGAPIEMLPKQFGSLLNLRYLSLRNTKVSELPKSLRKLINLQTLDLKGTYVSELPSQIIKLKNLRHLLAYRYYIGQEPPYYYALGIKVPQGIGRLGELQKLIYLDAKQNNGVLRELAGLTQLRRLGIVNLRNQDGPHLCSSVSKMKELRSLSVSSIYIEEQHEQLDLQYFEPPERLERLYLRGPLENLPPWFSSLHNLKRLRLRWSKLAENSLEVLHGLPNLIELVLVQAYEGQRLYFNQGFPQLKMFALDRLANLESVNLEGAMPNLQKIYITSCKKLFTVPEGIEQLSSLKELHLFDMDALMGRLREGGGQKVNHIPVLRSYHMRRYLGALALNICFLFYSVVDLLGPMAVSTRWFDKKKTIVLTQTARAREKEREREREREMPVAEIAIAQSFAGSGLGSLVLPTLRKFLYCIELVRGKHAGTEELNSNLDGLKALLRDTEGNGGSQTLTIMRRNLTELRYRTEAAVDAASIHLAHAQDPGCRGCLCKCAHNIWNSCSLCSLANDIVDLARDVEPFKKVMSETLSKRMGEFVPRPDNRARSSAAPAGRLENRHVADVIADAVLVGTDAPRKALFDLLVPAGEQRPRLDLIAVAGESGVGKTVLTRDVYEDRKVKACFDCHVWVAMDVALTDKQFLTKVVSLLYGETNRNLPRGIDKMEVQQLRLQIHAQLVSRRYIIVLDNLNKRDEELTLFLEHALPKDSYARVIFTTLIPDFQPPSSHNLTTIDLKRLSPEEATLHFCRSTFEAEECPTHLRDLAREIVELCEGLPFVIAVVGGLLSKRERSDEEWGRFLADLRRRGNIGVVTAVLAMSINGLEAKHKNCLLCFGIFPRGCAVTSANLIRVWIAEGFVEAEQGVAEAERPLEDIANGYLEELRQRRVIQQAESYDYGRTKSWKVHDIIHQALVAIAEEENFSTISMRHSMLKYRNIRRLSVQDTMEEFPQSVSFKRLRTLFIFKQISNMPRIFPSKKTLRALNLEGARIDRFPKEIESLIFLRYLNLRNTKISELPNSLKNFKFLQTLDLKGTCLSKLPNEILELNSLRHLLVYHYDTAESPPLINGVKVPKGIGKLKELQTLSVVDADNDGDIVEELKHLSQLRRLGIVKLRAADASKLLVFVPGMRHLSSVSLTLSSVDDQPLSLQDLAASRCLKRLYVRGELQTLPTSFSSLKNLVRLRLRGSKLREDLFRVLEGLQSLAELSLIQAYDGEQLVSKQGGFPKLKILDLDQLDNLINVTVEGAMPGLEKLIIRNCEKLKTVPLGIMRLTNLKELHLFEMPENFLSKLSGGEDCDKVKHVEYICYYKQGVPRKIPPSHHPGIRIREETTISQLTSTDPTRKGKEIAEEPPEEIKLVTAEARNKSSLEIFTEEFLEIVKGSKISYADITVGLSNPMEDFQKNPNAVAGGALSQKEVQVLLQNRDTGASSSSTDLVTRQQNTETTK</sequence>
<dbReference type="InterPro" id="IPR036388">
    <property type="entry name" value="WH-like_DNA-bd_sf"/>
</dbReference>
<evidence type="ECO:0000259" key="7">
    <source>
        <dbReference type="Pfam" id="PF00931"/>
    </source>
</evidence>
<keyword evidence="3" id="KW-0677">Repeat</keyword>
<evidence type="ECO:0000313" key="11">
    <source>
        <dbReference type="Proteomes" id="UP000515123"/>
    </source>
</evidence>
<feature type="domain" description="Disease resistance protein winged helix" evidence="9">
    <location>
        <begin position="632"/>
        <end position="703"/>
    </location>
</feature>
<dbReference type="InterPro" id="IPR055414">
    <property type="entry name" value="LRR_R13L4/SHOC2-like"/>
</dbReference>
<dbReference type="SMART" id="SM00369">
    <property type="entry name" value="LRR_TYP"/>
    <property type="match status" value="6"/>
</dbReference>
<keyword evidence="11" id="KW-1185">Reference proteome</keyword>
<dbReference type="OrthoDB" id="690341at2759"/>
<feature type="domain" description="NB-ARC" evidence="7">
    <location>
        <begin position="1368"/>
        <end position="1529"/>
    </location>
</feature>
<dbReference type="GO" id="GO:0002758">
    <property type="term" value="P:innate immune response-activating signaling pathway"/>
    <property type="evidence" value="ECO:0007669"/>
    <property type="project" value="UniProtKB-ARBA"/>
</dbReference>
<dbReference type="InterPro" id="IPR042197">
    <property type="entry name" value="Apaf_helical"/>
</dbReference>
<dbReference type="Proteomes" id="UP000515123">
    <property type="component" value="Linkage group 2"/>
</dbReference>
<feature type="domain" description="Disease resistance R13L4/SHOC-2-like LRR" evidence="10">
    <location>
        <begin position="1731"/>
        <end position="2052"/>
    </location>
</feature>
<dbReference type="GeneID" id="109728111"/>
<organism evidence="11 12">
    <name type="scientific">Ananas comosus</name>
    <name type="common">Pineapple</name>
    <name type="synonym">Ananas ananas</name>
    <dbReference type="NCBI Taxonomy" id="4615"/>
    <lineage>
        <taxon>Eukaryota</taxon>
        <taxon>Viridiplantae</taxon>
        <taxon>Streptophyta</taxon>
        <taxon>Embryophyta</taxon>
        <taxon>Tracheophyta</taxon>
        <taxon>Spermatophyta</taxon>
        <taxon>Magnoliopsida</taxon>
        <taxon>Liliopsida</taxon>
        <taxon>Poales</taxon>
        <taxon>Bromeliaceae</taxon>
        <taxon>Bromelioideae</taxon>
        <taxon>Ananas</taxon>
    </lineage>
</organism>
<dbReference type="Pfam" id="PF00931">
    <property type="entry name" value="NB-ARC"/>
    <property type="match status" value="2"/>
</dbReference>
<dbReference type="PANTHER" id="PTHR23155:SF1205">
    <property type="entry name" value="DISEASE RESISTANCE PROTEIN RPM1"/>
    <property type="match status" value="1"/>
</dbReference>
<evidence type="ECO:0000259" key="9">
    <source>
        <dbReference type="Pfam" id="PF23559"/>
    </source>
</evidence>
<dbReference type="PANTHER" id="PTHR23155">
    <property type="entry name" value="DISEASE RESISTANCE PROTEIN RP"/>
    <property type="match status" value="1"/>
</dbReference>
<keyword evidence="4" id="KW-0547">Nucleotide-binding</keyword>
<dbReference type="FunFam" id="3.40.50.300:FF:001091">
    <property type="entry name" value="Probable disease resistance protein At1g61300"/>
    <property type="match status" value="1"/>
</dbReference>
<protein>
    <submittedName>
        <fullName evidence="12">Uncharacterized protein LOC109728111</fullName>
    </submittedName>
</protein>
<accession>A0A6P5H1V9</accession>
<dbReference type="GO" id="GO:0043531">
    <property type="term" value="F:ADP binding"/>
    <property type="evidence" value="ECO:0007669"/>
    <property type="project" value="InterPro"/>
</dbReference>
<dbReference type="Pfam" id="PF23598">
    <property type="entry name" value="LRR_14"/>
    <property type="match status" value="2"/>
</dbReference>
<evidence type="ECO:0000256" key="3">
    <source>
        <dbReference type="ARBA" id="ARBA00022737"/>
    </source>
</evidence>
<dbReference type="Pfam" id="PF23559">
    <property type="entry name" value="WHD_DRP"/>
    <property type="match status" value="2"/>
</dbReference>
<dbReference type="Pfam" id="PF18052">
    <property type="entry name" value="Rx_N"/>
    <property type="match status" value="1"/>
</dbReference>
<evidence type="ECO:0000259" key="10">
    <source>
        <dbReference type="Pfam" id="PF23598"/>
    </source>
</evidence>
<dbReference type="Gene3D" id="1.10.8.430">
    <property type="entry name" value="Helical domain of apoptotic protease-activating factors"/>
    <property type="match status" value="2"/>
</dbReference>
<gene>
    <name evidence="12" type="primary">LOC109728111</name>
</gene>
<evidence type="ECO:0000313" key="12">
    <source>
        <dbReference type="RefSeq" id="XP_020114019.1"/>
    </source>
</evidence>
<dbReference type="InterPro" id="IPR002182">
    <property type="entry name" value="NB-ARC"/>
</dbReference>
<dbReference type="SUPFAM" id="SSF52058">
    <property type="entry name" value="L domain-like"/>
    <property type="match status" value="2"/>
</dbReference>
<feature type="domain" description="Disease resistance N-terminal" evidence="8">
    <location>
        <begin position="15"/>
        <end position="89"/>
    </location>
</feature>
<keyword evidence="5" id="KW-0611">Plant defense</keyword>
<comment type="similarity">
    <text evidence="1">Belongs to the disease resistance NB-LRR family.</text>
</comment>
<reference evidence="12" key="2">
    <citation type="submission" date="2025-08" db="UniProtKB">
        <authorList>
            <consortium name="RefSeq"/>
        </authorList>
    </citation>
    <scope>IDENTIFICATION</scope>
    <source>
        <tissue evidence="12">Leaf</tissue>
    </source>
</reference>
<evidence type="ECO:0000256" key="5">
    <source>
        <dbReference type="ARBA" id="ARBA00022821"/>
    </source>
</evidence>
<dbReference type="PRINTS" id="PR00364">
    <property type="entry name" value="DISEASERSIST"/>
</dbReference>
<dbReference type="Gene3D" id="1.20.5.4130">
    <property type="match status" value="1"/>
</dbReference>
<dbReference type="InterPro" id="IPR058922">
    <property type="entry name" value="WHD_DRP"/>
</dbReference>
<feature type="domain" description="NB-ARC" evidence="7">
    <location>
        <begin position="174"/>
        <end position="322"/>
    </location>
</feature>